<dbReference type="PANTHER" id="PTHR43080">
    <property type="entry name" value="CBS DOMAIN-CONTAINING PROTEIN CBSX3, MITOCHONDRIAL"/>
    <property type="match status" value="1"/>
</dbReference>
<dbReference type="GO" id="GO:0009086">
    <property type="term" value="P:methionine biosynthetic process"/>
    <property type="evidence" value="ECO:0007669"/>
    <property type="project" value="UniProtKB-KW"/>
</dbReference>
<dbReference type="SMART" id="SM00116">
    <property type="entry name" value="CBS"/>
    <property type="match status" value="4"/>
</dbReference>
<dbReference type="PROSITE" id="PS51371">
    <property type="entry name" value="CBS"/>
    <property type="match status" value="4"/>
</dbReference>
<evidence type="ECO:0000256" key="3">
    <source>
        <dbReference type="PROSITE-ProRule" id="PRU00703"/>
    </source>
</evidence>
<keyword evidence="6" id="KW-1185">Reference proteome</keyword>
<keyword evidence="2" id="KW-0028">Amino-acid biosynthesis</keyword>
<keyword evidence="1 3" id="KW-0129">CBS domain</keyword>
<protein>
    <submittedName>
        <fullName evidence="5">CBS domain-containing protein</fullName>
    </submittedName>
</protein>
<reference evidence="5 6" key="1">
    <citation type="submission" date="2017-11" db="EMBL/GenBank/DDBJ databases">
        <title>Isolation and Characterization of Family Methanocellaceae Species from Potential Methane Hydrate Area Offshore Southwestern Taiwan.</title>
        <authorList>
            <person name="Zhang W.-L."/>
            <person name="Chen W.-C."/>
            <person name="Lai M.-C."/>
            <person name="Chen S.-C."/>
        </authorList>
    </citation>
    <scope>NUCLEOTIDE SEQUENCE [LARGE SCALE GENOMIC DNA]</scope>
    <source>
        <strain evidence="5 6">CWC-04</strain>
    </source>
</reference>
<evidence type="ECO:0000313" key="6">
    <source>
        <dbReference type="Proteomes" id="UP001320159"/>
    </source>
</evidence>
<evidence type="ECO:0000313" key="5">
    <source>
        <dbReference type="EMBL" id="MCD1294928.1"/>
    </source>
</evidence>
<comment type="caution">
    <text evidence="5">The sequence shown here is derived from an EMBL/GenBank/DDBJ whole genome shotgun (WGS) entry which is preliminary data.</text>
</comment>
<feature type="domain" description="CBS" evidence="4">
    <location>
        <begin position="69"/>
        <end position="127"/>
    </location>
</feature>
<organism evidence="5 6">
    <name type="scientific">Methanooceanicella nereidis</name>
    <dbReference type="NCBI Taxonomy" id="2052831"/>
    <lineage>
        <taxon>Archaea</taxon>
        <taxon>Methanobacteriati</taxon>
        <taxon>Methanobacteriota</taxon>
        <taxon>Stenosarchaea group</taxon>
        <taxon>Methanomicrobia</taxon>
        <taxon>Methanocellales</taxon>
        <taxon>Methanocellaceae</taxon>
        <taxon>Methanooceanicella</taxon>
    </lineage>
</organism>
<feature type="domain" description="CBS" evidence="4">
    <location>
        <begin position="230"/>
        <end position="285"/>
    </location>
</feature>
<dbReference type="InterPro" id="IPR046342">
    <property type="entry name" value="CBS_dom_sf"/>
</dbReference>
<name>A0AAP2W630_9EURY</name>
<dbReference type="RefSeq" id="WP_230741761.1">
    <property type="nucleotide sequence ID" value="NZ_PGCK01000005.1"/>
</dbReference>
<keyword evidence="2" id="KW-0486">Methionine biosynthesis</keyword>
<dbReference type="CDD" id="cd04614">
    <property type="entry name" value="CBS_pair_arch2_repeat2"/>
    <property type="match status" value="1"/>
</dbReference>
<dbReference type="EMBL" id="PGCK01000005">
    <property type="protein sequence ID" value="MCD1294928.1"/>
    <property type="molecule type" value="Genomic_DNA"/>
</dbReference>
<evidence type="ECO:0000259" key="4">
    <source>
        <dbReference type="PROSITE" id="PS51371"/>
    </source>
</evidence>
<accession>A0AAP2W630</accession>
<dbReference type="InterPro" id="IPR051257">
    <property type="entry name" value="Diverse_CBS-Domain"/>
</dbReference>
<evidence type="ECO:0000256" key="1">
    <source>
        <dbReference type="ARBA" id="ARBA00023122"/>
    </source>
</evidence>
<dbReference type="Gene3D" id="3.10.580.10">
    <property type="entry name" value="CBS-domain"/>
    <property type="match status" value="2"/>
</dbReference>
<dbReference type="Pfam" id="PF00571">
    <property type="entry name" value="CBS"/>
    <property type="match status" value="4"/>
</dbReference>
<dbReference type="PANTHER" id="PTHR43080:SF29">
    <property type="entry name" value="OS02G0818000 PROTEIN"/>
    <property type="match status" value="1"/>
</dbReference>
<proteinExistence type="predicted"/>
<dbReference type="AlphaFoldDB" id="A0AAP2W630"/>
<gene>
    <name evidence="5" type="ORF">CUJ83_07945</name>
</gene>
<sequence>MKQALTVDDIMIKSVKSIEIPGTRDEVLELMQKERISAVPVVKEGTLLGIVTRIDLLKHPEEEQIALLMTRNPITITPEEPLSEAAKILMKTGLRRLPVVVRQKLVGIVTVSDIVGAIGQMDIGRPIKDFIRDGVVAVWEETPVPVVSEIIRLSKHDALPVLNTKRELTGIISITDIINLSRIEDSVEKSDMSAGSDEDKWTWESMRDTMSLYYGVSRISLPDVPVKSVMVKDVITAFHKTAVSDCAKKMKRNRIEQVPVITAENKLDGLLIDRELLAVLVNGSQ</sequence>
<dbReference type="InterPro" id="IPR000644">
    <property type="entry name" value="CBS_dom"/>
</dbReference>
<feature type="domain" description="CBS" evidence="4">
    <location>
        <begin position="11"/>
        <end position="67"/>
    </location>
</feature>
<dbReference type="Proteomes" id="UP001320159">
    <property type="component" value="Unassembled WGS sequence"/>
</dbReference>
<dbReference type="SUPFAM" id="SSF54631">
    <property type="entry name" value="CBS-domain pair"/>
    <property type="match status" value="2"/>
</dbReference>
<evidence type="ECO:0000256" key="2">
    <source>
        <dbReference type="ARBA" id="ARBA00023167"/>
    </source>
</evidence>
<feature type="domain" description="CBS" evidence="4">
    <location>
        <begin position="130"/>
        <end position="187"/>
    </location>
</feature>